<name>A0A915AC43_PARUN</name>
<proteinExistence type="predicted"/>
<dbReference type="WBParaSite" id="PgR004_g010_t02">
    <property type="protein sequence ID" value="PgR004_g010_t02"/>
    <property type="gene ID" value="PgR004_g010"/>
</dbReference>
<dbReference type="AlphaFoldDB" id="A0A915AC43"/>
<protein>
    <submittedName>
        <fullName evidence="2 3">NADH dehydrogenase subunit 6</fullName>
    </submittedName>
</protein>
<reference evidence="2 3" key="1">
    <citation type="submission" date="2022-11" db="UniProtKB">
        <authorList>
            <consortium name="WormBaseParasite"/>
        </authorList>
    </citation>
    <scope>IDENTIFICATION</scope>
</reference>
<evidence type="ECO:0000313" key="3">
    <source>
        <dbReference type="WBParaSite" id="PgR004_g010_t03"/>
    </source>
</evidence>
<dbReference type="WBParaSite" id="PgR004_g010_t03">
    <property type="protein sequence ID" value="PgR004_g010_t03"/>
    <property type="gene ID" value="PgR004_g010"/>
</dbReference>
<sequence length="98" mass="11637">MRRGDECRAIEGLGEKVQNCRYIQFFTKRYHPSIPTMLLFFHRNRCSLQVPHESNIYMKTRNDQLLVDNFGSYALFLLIDMVYNEDVLNILAYRGGDR</sequence>
<evidence type="ECO:0000313" key="2">
    <source>
        <dbReference type="WBParaSite" id="PgR004_g010_t02"/>
    </source>
</evidence>
<evidence type="ECO:0000313" key="1">
    <source>
        <dbReference type="Proteomes" id="UP000887569"/>
    </source>
</evidence>
<keyword evidence="1" id="KW-1185">Reference proteome</keyword>
<accession>A0A915AC43</accession>
<dbReference type="Proteomes" id="UP000887569">
    <property type="component" value="Unplaced"/>
</dbReference>
<organism evidence="1 2">
    <name type="scientific">Parascaris univalens</name>
    <name type="common">Nematode worm</name>
    <dbReference type="NCBI Taxonomy" id="6257"/>
    <lineage>
        <taxon>Eukaryota</taxon>
        <taxon>Metazoa</taxon>
        <taxon>Ecdysozoa</taxon>
        <taxon>Nematoda</taxon>
        <taxon>Chromadorea</taxon>
        <taxon>Rhabditida</taxon>
        <taxon>Spirurina</taxon>
        <taxon>Ascaridomorpha</taxon>
        <taxon>Ascaridoidea</taxon>
        <taxon>Ascarididae</taxon>
        <taxon>Parascaris</taxon>
    </lineage>
</organism>